<dbReference type="InterPro" id="IPR011990">
    <property type="entry name" value="TPR-like_helical_dom_sf"/>
</dbReference>
<keyword evidence="2" id="KW-1185">Reference proteome</keyword>
<accession>A0A8C6TAS1</accession>
<dbReference type="GO" id="GO:0005813">
    <property type="term" value="C:centrosome"/>
    <property type="evidence" value="ECO:0007669"/>
    <property type="project" value="TreeGrafter"/>
</dbReference>
<proteinExistence type="predicted"/>
<sequence>MLCYILGELVQNLKSTDTGIQLKAIEDSNRFVITMKFKEFKMVHKSGILYLYAALKDKGNKAFAQEDYEMAVKYYSEGLAEIKGMQQLYTNRAQAYMKLGKYREVIADCEWALKCNEKCTKAYLHMGKAYLALKNYSEVSAKCFEKIVEIEPGRKNMIKDYLQQMDLDEKRDIQEKKAKQDFDMGEEKAIAVTQLLKKLSRPGYVPLFYCSALKCLTQAVTNSKCSS</sequence>
<dbReference type="GO" id="GO:0005737">
    <property type="term" value="C:cytoplasm"/>
    <property type="evidence" value="ECO:0007669"/>
    <property type="project" value="TreeGrafter"/>
</dbReference>
<name>A0A8C6TAS1_9GOBI</name>
<reference evidence="1" key="2">
    <citation type="submission" date="2025-09" db="UniProtKB">
        <authorList>
            <consortium name="Ensembl"/>
        </authorList>
    </citation>
    <scope>IDENTIFICATION</scope>
</reference>
<dbReference type="Gene3D" id="1.25.40.10">
    <property type="entry name" value="Tetratricopeptide repeat domain"/>
    <property type="match status" value="1"/>
</dbReference>
<evidence type="ECO:0000313" key="2">
    <source>
        <dbReference type="Proteomes" id="UP000694523"/>
    </source>
</evidence>
<dbReference type="GO" id="GO:0070286">
    <property type="term" value="P:axonemal dynein complex assembly"/>
    <property type="evidence" value="ECO:0007669"/>
    <property type="project" value="TreeGrafter"/>
</dbReference>
<dbReference type="InterPro" id="IPR019734">
    <property type="entry name" value="TPR_rpt"/>
</dbReference>
<dbReference type="Ensembl" id="ENSNMLT00000017301.1">
    <property type="protein sequence ID" value="ENSNMLP00000015404.1"/>
    <property type="gene ID" value="ENSNMLG00000010210.1"/>
</dbReference>
<protein>
    <submittedName>
        <fullName evidence="1">Uncharacterized protein</fullName>
    </submittedName>
</protein>
<dbReference type="PANTHER" id="PTHR46540:SF1">
    <property type="entry name" value="TETRATRICOPEPTIDE REPEAT PROTEIN 12"/>
    <property type="match status" value="1"/>
</dbReference>
<dbReference type="SMART" id="SM00028">
    <property type="entry name" value="TPR"/>
    <property type="match status" value="3"/>
</dbReference>
<dbReference type="InterPro" id="IPR043195">
    <property type="entry name" value="TTC12"/>
</dbReference>
<dbReference type="PANTHER" id="PTHR46540">
    <property type="entry name" value="TETRATRICOPEPTIDE REPEAT PROTEIN 12"/>
    <property type="match status" value="1"/>
</dbReference>
<dbReference type="SUPFAM" id="SSF48452">
    <property type="entry name" value="TPR-like"/>
    <property type="match status" value="1"/>
</dbReference>
<dbReference type="GO" id="GO:0007288">
    <property type="term" value="P:sperm axoneme assembly"/>
    <property type="evidence" value="ECO:0007669"/>
    <property type="project" value="TreeGrafter"/>
</dbReference>
<dbReference type="AlphaFoldDB" id="A0A8C6TAS1"/>
<organism evidence="1 2">
    <name type="scientific">Neogobius melanostomus</name>
    <name type="common">round goby</name>
    <dbReference type="NCBI Taxonomy" id="47308"/>
    <lineage>
        <taxon>Eukaryota</taxon>
        <taxon>Metazoa</taxon>
        <taxon>Chordata</taxon>
        <taxon>Craniata</taxon>
        <taxon>Vertebrata</taxon>
        <taxon>Euteleostomi</taxon>
        <taxon>Actinopterygii</taxon>
        <taxon>Neopterygii</taxon>
        <taxon>Teleostei</taxon>
        <taxon>Neoteleostei</taxon>
        <taxon>Acanthomorphata</taxon>
        <taxon>Gobiaria</taxon>
        <taxon>Gobiiformes</taxon>
        <taxon>Gobioidei</taxon>
        <taxon>Gobiidae</taxon>
        <taxon>Benthophilinae</taxon>
        <taxon>Neogobiini</taxon>
        <taxon>Neogobius</taxon>
    </lineage>
</organism>
<dbReference type="Pfam" id="PF00515">
    <property type="entry name" value="TPR_1"/>
    <property type="match status" value="1"/>
</dbReference>
<dbReference type="Proteomes" id="UP000694523">
    <property type="component" value="Unplaced"/>
</dbReference>
<reference evidence="1" key="1">
    <citation type="submission" date="2025-08" db="UniProtKB">
        <authorList>
            <consortium name="Ensembl"/>
        </authorList>
    </citation>
    <scope>IDENTIFICATION</scope>
</reference>
<evidence type="ECO:0000313" key="1">
    <source>
        <dbReference type="Ensembl" id="ENSNMLP00000015404.1"/>
    </source>
</evidence>